<sequence length="61" mass="6522">MQRRSGDERADGTERGTDAGTQLGRPNPRHPEAKPKDLAPTRPTRNEKDAAAAGDPSLRSG</sequence>
<feature type="compositionally biased region" description="Basic and acidic residues" evidence="1">
    <location>
        <begin position="1"/>
        <end position="17"/>
    </location>
</feature>
<name>A0A6J4VB17_9BACT</name>
<dbReference type="EMBL" id="CADCWF010000268">
    <property type="protein sequence ID" value="CAA9572400.1"/>
    <property type="molecule type" value="Genomic_DNA"/>
</dbReference>
<protein>
    <submittedName>
        <fullName evidence="2">Uncharacterized protein</fullName>
    </submittedName>
</protein>
<feature type="region of interest" description="Disordered" evidence="1">
    <location>
        <begin position="1"/>
        <end position="61"/>
    </location>
</feature>
<feature type="compositionally biased region" description="Basic and acidic residues" evidence="1">
    <location>
        <begin position="29"/>
        <end position="50"/>
    </location>
</feature>
<organism evidence="2">
    <name type="scientific">uncultured Thermomicrobiales bacterium</name>
    <dbReference type="NCBI Taxonomy" id="1645740"/>
    <lineage>
        <taxon>Bacteria</taxon>
        <taxon>Pseudomonadati</taxon>
        <taxon>Thermomicrobiota</taxon>
        <taxon>Thermomicrobia</taxon>
        <taxon>Thermomicrobiales</taxon>
        <taxon>environmental samples</taxon>
    </lineage>
</organism>
<gene>
    <name evidence="2" type="ORF">AVDCRST_MAG59-3678</name>
</gene>
<accession>A0A6J4VB17</accession>
<proteinExistence type="predicted"/>
<evidence type="ECO:0000256" key="1">
    <source>
        <dbReference type="SAM" id="MobiDB-lite"/>
    </source>
</evidence>
<dbReference type="AlphaFoldDB" id="A0A6J4VB17"/>
<evidence type="ECO:0000313" key="2">
    <source>
        <dbReference type="EMBL" id="CAA9572400.1"/>
    </source>
</evidence>
<reference evidence="2" key="1">
    <citation type="submission" date="2020-02" db="EMBL/GenBank/DDBJ databases">
        <authorList>
            <person name="Meier V. D."/>
        </authorList>
    </citation>
    <scope>NUCLEOTIDE SEQUENCE</scope>
    <source>
        <strain evidence="2">AVDCRST_MAG59</strain>
    </source>
</reference>